<protein>
    <recommendedName>
        <fullName evidence="2">asparaginase</fullName>
        <ecNumber evidence="2">3.5.1.1</ecNumber>
    </recommendedName>
</protein>
<feature type="active site" evidence="4">
    <location>
        <position position="12"/>
    </location>
</feature>
<dbReference type="InterPro" id="IPR037152">
    <property type="entry name" value="L-asparaginase_N_sf"/>
</dbReference>
<evidence type="ECO:0000313" key="6">
    <source>
        <dbReference type="EMBL" id="SFR71614.1"/>
    </source>
</evidence>
<dbReference type="InterPro" id="IPR006034">
    <property type="entry name" value="Asparaginase/glutaminase-like"/>
</dbReference>
<evidence type="ECO:0000259" key="5">
    <source>
        <dbReference type="Pfam" id="PF00710"/>
    </source>
</evidence>
<dbReference type="PROSITE" id="PS51732">
    <property type="entry name" value="ASN_GLN_ASE_3"/>
    <property type="match status" value="1"/>
</dbReference>
<dbReference type="PANTHER" id="PTHR11707:SF28">
    <property type="entry name" value="60 KDA LYSOPHOSPHOLIPASE"/>
    <property type="match status" value="1"/>
</dbReference>
<dbReference type="PANTHER" id="PTHR11707">
    <property type="entry name" value="L-ASPARAGINASE"/>
    <property type="match status" value="1"/>
</dbReference>
<dbReference type="PIRSF" id="PIRSF500176">
    <property type="entry name" value="L_ASNase"/>
    <property type="match status" value="1"/>
</dbReference>
<dbReference type="SUPFAM" id="SSF53774">
    <property type="entry name" value="Glutaminase/Asparaginase"/>
    <property type="match status" value="1"/>
</dbReference>
<name>A0A1I6IXY4_9FIRM</name>
<evidence type="ECO:0000256" key="4">
    <source>
        <dbReference type="PROSITE-ProRule" id="PRU10099"/>
    </source>
</evidence>
<comment type="similarity">
    <text evidence="1">Belongs to the asparaginase 1 family.</text>
</comment>
<evidence type="ECO:0000313" key="7">
    <source>
        <dbReference type="Proteomes" id="UP000199659"/>
    </source>
</evidence>
<dbReference type="InterPro" id="IPR036152">
    <property type="entry name" value="Asp/glu_Ase-like_sf"/>
</dbReference>
<evidence type="ECO:0000256" key="1">
    <source>
        <dbReference type="ARBA" id="ARBA00010518"/>
    </source>
</evidence>
<dbReference type="Proteomes" id="UP000199659">
    <property type="component" value="Unassembled WGS sequence"/>
</dbReference>
<dbReference type="InterPro" id="IPR027473">
    <property type="entry name" value="L-asparaginase_C"/>
</dbReference>
<dbReference type="AlphaFoldDB" id="A0A1I6IXY4"/>
<feature type="active site" description="O-isoaspartyl threonine intermediate" evidence="3">
    <location>
        <position position="12"/>
    </location>
</feature>
<dbReference type="Pfam" id="PF00710">
    <property type="entry name" value="Asparaginase"/>
    <property type="match status" value="1"/>
</dbReference>
<dbReference type="InterPro" id="IPR020827">
    <property type="entry name" value="Asparaginase/glutaminase_AS1"/>
</dbReference>
<dbReference type="Gene3D" id="3.40.50.1170">
    <property type="entry name" value="L-asparaginase, N-terminal domain"/>
    <property type="match status" value="1"/>
</dbReference>
<sequence>MERILIIMTGGTISSIKKENILNVDDEVTLELLIDYRKRFGDSQKFDIVKLMNILSENFSPAKWEEVVEAVLQGIEKGYEGIIITHGSDTLSYTAAFLGTLFANVKVPIMLVAANYSLEDKRSNGFANFISAVHFIHQRLMTGVFVAYQNNRGENEIFPGVKIMESDPYFDQFRSIDGKALGCIKNGEFQPDLWCLKKWKAETEWNKENSLGNDLSKAFLYQNKVILLKMYPGIDFSMIQIRGNVKAVILWLYHSATGPIEKESGLLEFLLHCKEKRIVVYGVSFKHQDGAFYASTKKLIELSLKPLCNVSIETAYALVLVAYNQNLIEPERFIEQKLF</sequence>
<keyword evidence="7" id="KW-1185">Reference proteome</keyword>
<feature type="domain" description="L-asparaginase N-terminal" evidence="5">
    <location>
        <begin position="3"/>
        <end position="188"/>
    </location>
</feature>
<dbReference type="STRING" id="37658.SAMN05661086_01238"/>
<dbReference type="PROSITE" id="PS00144">
    <property type="entry name" value="ASN_GLN_ASE_1"/>
    <property type="match status" value="1"/>
</dbReference>
<proteinExistence type="inferred from homology"/>
<organism evidence="6 7">
    <name type="scientific">Anaeromicropila populeti</name>
    <dbReference type="NCBI Taxonomy" id="37658"/>
    <lineage>
        <taxon>Bacteria</taxon>
        <taxon>Bacillati</taxon>
        <taxon>Bacillota</taxon>
        <taxon>Clostridia</taxon>
        <taxon>Lachnospirales</taxon>
        <taxon>Lachnospiraceae</taxon>
        <taxon>Anaeromicropila</taxon>
    </lineage>
</organism>
<evidence type="ECO:0000256" key="2">
    <source>
        <dbReference type="ARBA" id="ARBA00012920"/>
    </source>
</evidence>
<evidence type="ECO:0000256" key="3">
    <source>
        <dbReference type="PIRSR" id="PIRSR001220-1"/>
    </source>
</evidence>
<dbReference type="EC" id="3.5.1.1" evidence="2"/>
<dbReference type="PRINTS" id="PR00139">
    <property type="entry name" value="ASNGLNASE"/>
</dbReference>
<dbReference type="GO" id="GO:0004067">
    <property type="term" value="F:asparaginase activity"/>
    <property type="evidence" value="ECO:0007669"/>
    <property type="project" value="UniProtKB-UniRule"/>
</dbReference>
<accession>A0A1I6IXY4</accession>
<dbReference type="InterPro" id="IPR027474">
    <property type="entry name" value="L-asparaginase_N"/>
</dbReference>
<dbReference type="GO" id="GO:0006520">
    <property type="term" value="P:amino acid metabolic process"/>
    <property type="evidence" value="ECO:0007669"/>
    <property type="project" value="InterPro"/>
</dbReference>
<dbReference type="RefSeq" id="WP_177214574.1">
    <property type="nucleotide sequence ID" value="NZ_FOYZ01000004.1"/>
</dbReference>
<dbReference type="EMBL" id="FOYZ01000004">
    <property type="protein sequence ID" value="SFR71614.1"/>
    <property type="molecule type" value="Genomic_DNA"/>
</dbReference>
<reference evidence="6 7" key="1">
    <citation type="submission" date="2016-10" db="EMBL/GenBank/DDBJ databases">
        <authorList>
            <person name="de Groot N.N."/>
        </authorList>
    </citation>
    <scope>NUCLEOTIDE SEQUENCE [LARGE SCALE GENOMIC DNA]</scope>
    <source>
        <strain evidence="6 7">743A</strain>
    </source>
</reference>
<dbReference type="Gene3D" id="3.40.50.40">
    <property type="match status" value="1"/>
</dbReference>
<dbReference type="SMART" id="SM00870">
    <property type="entry name" value="Asparaginase"/>
    <property type="match status" value="1"/>
</dbReference>
<gene>
    <name evidence="6" type="ORF">SAMN05661086_01238</name>
</gene>
<dbReference type="PIRSF" id="PIRSF001220">
    <property type="entry name" value="L-ASNase_gatD"/>
    <property type="match status" value="1"/>
</dbReference>